<proteinExistence type="predicted"/>
<dbReference type="RefSeq" id="WP_133245677.1">
    <property type="nucleotide sequence ID" value="NZ_BFBR01000001.1"/>
</dbReference>
<evidence type="ECO:0000313" key="2">
    <source>
        <dbReference type="EMBL" id="GBF56691.1"/>
    </source>
</evidence>
<reference evidence="2 3" key="1">
    <citation type="journal article" date="2018" name="Genome Announc.">
        <title>Draft Genome Sequence of "Candidatus Phycosocius bacilliformis," an Alphaproteobacterial Ectosymbiont of the Hydrocarbon-Producing Green Alga Botryococcus braunii.</title>
        <authorList>
            <person name="Tanabe Y."/>
            <person name="Yamaguchi H."/>
            <person name="Watanabe M.M."/>
        </authorList>
    </citation>
    <scope>NUCLEOTIDE SEQUENCE [LARGE SCALE GENOMIC DNA]</scope>
    <source>
        <strain evidence="2 3">BOTRYCO-2</strain>
    </source>
</reference>
<name>A0A2P2E6J3_9PROT</name>
<accession>A0A2P2E6J3</accession>
<sequence>MQQRNSKDSDAPLAFAWWNEVFGVAKLRLILAGCVAALVLTSGGQAVARDQKAAAPIVPAPQTAQAPWYERFTFGSEVRDGANSWVPRGEVKAAVKVDPRSRWGVTLGVQQDPVTPFTPRNGQASGRTSAGAFYQVSPKFRVGGEVVVPNEQLGVSQNRDRSQRREPGVKVESAFRF</sequence>
<feature type="region of interest" description="Disordered" evidence="1">
    <location>
        <begin position="153"/>
        <end position="177"/>
    </location>
</feature>
<dbReference type="AlphaFoldDB" id="A0A2P2E6J3"/>
<keyword evidence="3" id="KW-1185">Reference proteome</keyword>
<dbReference type="Pfam" id="PF20841">
    <property type="entry name" value="NtrZ"/>
    <property type="match status" value="1"/>
</dbReference>
<evidence type="ECO:0000256" key="1">
    <source>
        <dbReference type="SAM" id="MobiDB-lite"/>
    </source>
</evidence>
<evidence type="ECO:0000313" key="3">
    <source>
        <dbReference type="Proteomes" id="UP000245086"/>
    </source>
</evidence>
<dbReference type="InterPro" id="IPR048887">
    <property type="entry name" value="NtrZ-like"/>
</dbReference>
<protein>
    <submittedName>
        <fullName evidence="2">Uncharacterized protein</fullName>
    </submittedName>
</protein>
<gene>
    <name evidence="2" type="ORF">PbB2_00348</name>
</gene>
<dbReference type="OrthoDB" id="7628828at2"/>
<dbReference type="EMBL" id="BFBR01000001">
    <property type="protein sequence ID" value="GBF56691.1"/>
    <property type="molecule type" value="Genomic_DNA"/>
</dbReference>
<comment type="caution">
    <text evidence="2">The sequence shown here is derived from an EMBL/GenBank/DDBJ whole genome shotgun (WGS) entry which is preliminary data.</text>
</comment>
<dbReference type="Proteomes" id="UP000245086">
    <property type="component" value="Unassembled WGS sequence"/>
</dbReference>
<organism evidence="2 3">
    <name type="scientific">Candidatus Phycosocius bacilliformis</name>
    <dbReference type="NCBI Taxonomy" id="1445552"/>
    <lineage>
        <taxon>Bacteria</taxon>
        <taxon>Pseudomonadati</taxon>
        <taxon>Pseudomonadota</taxon>
        <taxon>Alphaproteobacteria</taxon>
        <taxon>Caulobacterales</taxon>
        <taxon>Caulobacterales incertae sedis</taxon>
        <taxon>Candidatus Phycosocius</taxon>
    </lineage>
</organism>
<feature type="compositionally biased region" description="Basic and acidic residues" evidence="1">
    <location>
        <begin position="158"/>
        <end position="177"/>
    </location>
</feature>